<reference evidence="3" key="1">
    <citation type="submission" date="2020-11" db="EMBL/GenBank/DDBJ databases">
        <authorList>
            <consortium name="DOE Joint Genome Institute"/>
            <person name="Ahrendt S."/>
            <person name="Riley R."/>
            <person name="Andreopoulos W."/>
            <person name="Labutti K."/>
            <person name="Pangilinan J."/>
            <person name="Ruiz-Duenas F.J."/>
            <person name="Barrasa J.M."/>
            <person name="Sanchez-Garcia M."/>
            <person name="Camarero S."/>
            <person name="Miyauchi S."/>
            <person name="Serrano A."/>
            <person name="Linde D."/>
            <person name="Babiker R."/>
            <person name="Drula E."/>
            <person name="Ayuso-Fernandez I."/>
            <person name="Pacheco R."/>
            <person name="Padilla G."/>
            <person name="Ferreira P."/>
            <person name="Barriuso J."/>
            <person name="Kellner H."/>
            <person name="Castanera R."/>
            <person name="Alfaro M."/>
            <person name="Ramirez L."/>
            <person name="Pisabarro A.G."/>
            <person name="Kuo A."/>
            <person name="Tritt A."/>
            <person name="Lipzen A."/>
            <person name="He G."/>
            <person name="Yan M."/>
            <person name="Ng V."/>
            <person name="Cullen D."/>
            <person name="Martin F."/>
            <person name="Rosso M.-N."/>
            <person name="Henrissat B."/>
            <person name="Hibbett D."/>
            <person name="Martinez A.T."/>
            <person name="Grigoriev I.V."/>
        </authorList>
    </citation>
    <scope>NUCLEOTIDE SEQUENCE</scope>
    <source>
        <strain evidence="3">CIRM-BRFM 674</strain>
    </source>
</reference>
<name>A0A9P5YTN8_9AGAR</name>
<protein>
    <submittedName>
        <fullName evidence="3">Uncharacterized protein</fullName>
    </submittedName>
</protein>
<accession>A0A9P5YTN8</accession>
<feature type="compositionally biased region" description="Basic and acidic residues" evidence="1">
    <location>
        <begin position="96"/>
        <end position="106"/>
    </location>
</feature>
<comment type="caution">
    <text evidence="3">The sequence shown here is derived from an EMBL/GenBank/DDBJ whole genome shotgun (WGS) entry which is preliminary data.</text>
</comment>
<evidence type="ECO:0000313" key="4">
    <source>
        <dbReference type="Proteomes" id="UP000807469"/>
    </source>
</evidence>
<evidence type="ECO:0000256" key="1">
    <source>
        <dbReference type="SAM" id="MobiDB-lite"/>
    </source>
</evidence>
<keyword evidence="2" id="KW-0472">Membrane</keyword>
<keyword evidence="4" id="KW-1185">Reference proteome</keyword>
<gene>
    <name evidence="3" type="ORF">BDN70DRAFT_320312</name>
</gene>
<organism evidence="3 4">
    <name type="scientific">Pholiota conissans</name>
    <dbReference type="NCBI Taxonomy" id="109636"/>
    <lineage>
        <taxon>Eukaryota</taxon>
        <taxon>Fungi</taxon>
        <taxon>Dikarya</taxon>
        <taxon>Basidiomycota</taxon>
        <taxon>Agaricomycotina</taxon>
        <taxon>Agaricomycetes</taxon>
        <taxon>Agaricomycetidae</taxon>
        <taxon>Agaricales</taxon>
        <taxon>Agaricineae</taxon>
        <taxon>Strophariaceae</taxon>
        <taxon>Pholiota</taxon>
    </lineage>
</organism>
<keyword evidence="2" id="KW-1133">Transmembrane helix</keyword>
<dbReference type="EMBL" id="MU155381">
    <property type="protein sequence ID" value="KAF9474404.1"/>
    <property type="molecule type" value="Genomic_DNA"/>
</dbReference>
<evidence type="ECO:0000256" key="2">
    <source>
        <dbReference type="SAM" id="Phobius"/>
    </source>
</evidence>
<proteinExistence type="predicted"/>
<keyword evidence="2" id="KW-0812">Transmembrane</keyword>
<dbReference type="Proteomes" id="UP000807469">
    <property type="component" value="Unassembled WGS sequence"/>
</dbReference>
<feature type="transmembrane region" description="Helical" evidence="2">
    <location>
        <begin position="66"/>
        <end position="84"/>
    </location>
</feature>
<evidence type="ECO:0000313" key="3">
    <source>
        <dbReference type="EMBL" id="KAF9474404.1"/>
    </source>
</evidence>
<dbReference type="AlphaFoldDB" id="A0A9P5YTN8"/>
<feature type="region of interest" description="Disordered" evidence="1">
    <location>
        <begin position="95"/>
        <end position="117"/>
    </location>
</feature>
<sequence>MSLPSKLRKEIFVVVSRPSRVLCPSSSSSASFSRIFVFRVGMGCWLLDVDVSALVMFAWYVCRPSVILVIWSGIAAFTWGYSGMGGRSSSLVVEGRNGRGEGKADEMVPCSPATPWA</sequence>